<evidence type="ECO:0000259" key="2">
    <source>
        <dbReference type="Pfam" id="PF14111"/>
    </source>
</evidence>
<name>A0ABR2TSN5_9ROSI</name>
<feature type="region of interest" description="Disordered" evidence="1">
    <location>
        <begin position="181"/>
        <end position="201"/>
    </location>
</feature>
<feature type="region of interest" description="Disordered" evidence="1">
    <location>
        <begin position="1"/>
        <end position="42"/>
    </location>
</feature>
<dbReference type="EMBL" id="JBBPBN010000004">
    <property type="protein sequence ID" value="KAK9040467.1"/>
    <property type="molecule type" value="Genomic_DNA"/>
</dbReference>
<sequence length="415" mass="46236">MFFDGGVNLPRKSRKYRQLDDDPSDGGGSDARPADVTLDQDRIAPKATSYKGSLLQNSTSLPSESDELMDEEDIIFEDGEVVRNIVDGVISIDLSERVLSLTEKSLEYTVVVKLLGCRIGYNTLRTKIYELWKPSQPIKLMDIENDYFLVSFRTQFDYERILSSGPWTVANKHLSDSIPLPFPDRTSPLEEPPDKHAPPSQLPALRILVDTSQQYTQNVDANDETNTAQAVATLENDIAWSLGADNFIHPLTDTWISAVGPLCAHLNPDSLLFLAITFSDLLDVNGNWDHEKLAAIFHPNVVPHILGVKCPDPNDSDDKLIWRWTPNADKTTLHVLRDCSAASAVWQQLVPQRIFPGHLFFYQHYGSYGKVQTSLTVQTPRDPILWKRPEPGWTCLNVNGAVSSVNGIGSIGGLL</sequence>
<dbReference type="PANTHER" id="PTHR31286:SF173">
    <property type="entry name" value="DUF4283 DOMAIN-CONTAINING PROTEIN"/>
    <property type="match status" value="1"/>
</dbReference>
<comment type="caution">
    <text evidence="3">The sequence shown here is derived from an EMBL/GenBank/DDBJ whole genome shotgun (WGS) entry which is preliminary data.</text>
</comment>
<dbReference type="Proteomes" id="UP001396334">
    <property type="component" value="Unassembled WGS sequence"/>
</dbReference>
<proteinExistence type="predicted"/>
<organism evidence="3 4">
    <name type="scientific">Hibiscus sabdariffa</name>
    <name type="common">roselle</name>
    <dbReference type="NCBI Taxonomy" id="183260"/>
    <lineage>
        <taxon>Eukaryota</taxon>
        <taxon>Viridiplantae</taxon>
        <taxon>Streptophyta</taxon>
        <taxon>Embryophyta</taxon>
        <taxon>Tracheophyta</taxon>
        <taxon>Spermatophyta</taxon>
        <taxon>Magnoliopsida</taxon>
        <taxon>eudicotyledons</taxon>
        <taxon>Gunneridae</taxon>
        <taxon>Pentapetalae</taxon>
        <taxon>rosids</taxon>
        <taxon>malvids</taxon>
        <taxon>Malvales</taxon>
        <taxon>Malvaceae</taxon>
        <taxon>Malvoideae</taxon>
        <taxon>Hibiscus</taxon>
    </lineage>
</organism>
<feature type="domain" description="DUF4283" evidence="2">
    <location>
        <begin position="104"/>
        <end position="174"/>
    </location>
</feature>
<evidence type="ECO:0000313" key="4">
    <source>
        <dbReference type="Proteomes" id="UP001396334"/>
    </source>
</evidence>
<protein>
    <recommendedName>
        <fullName evidence="2">DUF4283 domain-containing protein</fullName>
    </recommendedName>
</protein>
<keyword evidence="4" id="KW-1185">Reference proteome</keyword>
<reference evidence="3 4" key="1">
    <citation type="journal article" date="2024" name="G3 (Bethesda)">
        <title>Genome assembly of Hibiscus sabdariffa L. provides insights into metabolisms of medicinal natural products.</title>
        <authorList>
            <person name="Kim T."/>
        </authorList>
    </citation>
    <scope>NUCLEOTIDE SEQUENCE [LARGE SCALE GENOMIC DNA]</scope>
    <source>
        <strain evidence="3">TK-2024</strain>
        <tissue evidence="3">Old leaves</tissue>
    </source>
</reference>
<evidence type="ECO:0000256" key="1">
    <source>
        <dbReference type="SAM" id="MobiDB-lite"/>
    </source>
</evidence>
<gene>
    <name evidence="3" type="ORF">V6N11_015622</name>
</gene>
<dbReference type="InterPro" id="IPR040256">
    <property type="entry name" value="At4g02000-like"/>
</dbReference>
<dbReference type="PANTHER" id="PTHR31286">
    <property type="entry name" value="GLYCINE-RICH CELL WALL STRUCTURAL PROTEIN 1.8-LIKE"/>
    <property type="match status" value="1"/>
</dbReference>
<evidence type="ECO:0000313" key="3">
    <source>
        <dbReference type="EMBL" id="KAK9040467.1"/>
    </source>
</evidence>
<dbReference type="InterPro" id="IPR025558">
    <property type="entry name" value="DUF4283"/>
</dbReference>
<dbReference type="Pfam" id="PF14111">
    <property type="entry name" value="DUF4283"/>
    <property type="match status" value="1"/>
</dbReference>
<accession>A0ABR2TSN5</accession>